<sequence length="124" mass="14568">NKDIVNVQPRGCRVVCISDVTFMTEIMSAKRDDKKEYFEKLHTVVEYADVLVWDDLGKSKHTESREEMYYEIINERYKRKAPIIFSSNEDEYTLPEKIGFAAADRLLGMANDYLIEVEGESYRR</sequence>
<feature type="non-terminal residue" evidence="2">
    <location>
        <position position="1"/>
    </location>
</feature>
<dbReference type="RefSeq" id="WP_176535741.1">
    <property type="nucleotide sequence ID" value="NZ_NUWJ01000516.1"/>
</dbReference>
<protein>
    <submittedName>
        <fullName evidence="2">DNA replication protein</fullName>
    </submittedName>
</protein>
<gene>
    <name evidence="2" type="ORF">COI98_33330</name>
</gene>
<dbReference type="InterPro" id="IPR002611">
    <property type="entry name" value="IstB_ATP-bd"/>
</dbReference>
<proteinExistence type="predicted"/>
<dbReference type="EMBL" id="NUWJ01000516">
    <property type="protein sequence ID" value="PFK01040.1"/>
    <property type="molecule type" value="Genomic_DNA"/>
</dbReference>
<accession>A0A9X6WTC7</accession>
<feature type="domain" description="IstB-like ATP-binding" evidence="1">
    <location>
        <begin position="10"/>
        <end position="123"/>
    </location>
</feature>
<evidence type="ECO:0000313" key="2">
    <source>
        <dbReference type="EMBL" id="PFK01040.1"/>
    </source>
</evidence>
<dbReference type="Proteomes" id="UP000224413">
    <property type="component" value="Unassembled WGS sequence"/>
</dbReference>
<comment type="caution">
    <text evidence="2">The sequence shown here is derived from an EMBL/GenBank/DDBJ whole genome shotgun (WGS) entry which is preliminary data.</text>
</comment>
<evidence type="ECO:0000313" key="3">
    <source>
        <dbReference type="Proteomes" id="UP000224413"/>
    </source>
</evidence>
<organism evidence="2 3">
    <name type="scientific">Bacillus cereus</name>
    <dbReference type="NCBI Taxonomy" id="1396"/>
    <lineage>
        <taxon>Bacteria</taxon>
        <taxon>Bacillati</taxon>
        <taxon>Bacillota</taxon>
        <taxon>Bacilli</taxon>
        <taxon>Bacillales</taxon>
        <taxon>Bacillaceae</taxon>
        <taxon>Bacillus</taxon>
        <taxon>Bacillus cereus group</taxon>
    </lineage>
</organism>
<dbReference type="Pfam" id="PF01695">
    <property type="entry name" value="IstB_IS21"/>
    <property type="match status" value="1"/>
</dbReference>
<reference evidence="2 3" key="1">
    <citation type="submission" date="2017-09" db="EMBL/GenBank/DDBJ databases">
        <title>Large-scale bioinformatics analysis of Bacillus genomes uncovers conserved roles of natural products in bacterial physiology.</title>
        <authorList>
            <consortium name="Agbiome Team Llc"/>
            <person name="Bleich R.M."/>
            <person name="Grubbs K.J."/>
            <person name="Santa Maria K.C."/>
            <person name="Allen S.E."/>
            <person name="Farag S."/>
            <person name="Shank E.A."/>
            <person name="Bowers A."/>
        </authorList>
    </citation>
    <scope>NUCLEOTIDE SEQUENCE [LARGE SCALE GENOMIC DNA]</scope>
    <source>
        <strain evidence="2 3">AFS083741</strain>
    </source>
</reference>
<dbReference type="Gene3D" id="3.40.50.300">
    <property type="entry name" value="P-loop containing nucleotide triphosphate hydrolases"/>
    <property type="match status" value="1"/>
</dbReference>
<dbReference type="GO" id="GO:0005524">
    <property type="term" value="F:ATP binding"/>
    <property type="evidence" value="ECO:0007669"/>
    <property type="project" value="InterPro"/>
</dbReference>
<evidence type="ECO:0000259" key="1">
    <source>
        <dbReference type="Pfam" id="PF01695"/>
    </source>
</evidence>
<name>A0A9X6WTC7_BACCE</name>
<dbReference type="InterPro" id="IPR027417">
    <property type="entry name" value="P-loop_NTPase"/>
</dbReference>
<dbReference type="AlphaFoldDB" id="A0A9X6WTC7"/>